<name>A0AAW5VBW5_9LEPT</name>
<organism evidence="3 4">
    <name type="scientific">Leptospira soteropolitanensis</name>
    <dbReference type="NCBI Taxonomy" id="2950025"/>
    <lineage>
        <taxon>Bacteria</taxon>
        <taxon>Pseudomonadati</taxon>
        <taxon>Spirochaetota</taxon>
        <taxon>Spirochaetia</taxon>
        <taxon>Leptospirales</taxon>
        <taxon>Leptospiraceae</taxon>
        <taxon>Leptospira</taxon>
    </lineage>
</organism>
<dbReference type="EMBL" id="JAMQPM010000001">
    <property type="protein sequence ID" value="MCW7524717.1"/>
    <property type="molecule type" value="Genomic_DNA"/>
</dbReference>
<evidence type="ECO:0000313" key="3">
    <source>
        <dbReference type="EMBL" id="MCW7528584.1"/>
    </source>
</evidence>
<dbReference type="Pfam" id="PF08239">
    <property type="entry name" value="SH3_3"/>
    <property type="match status" value="1"/>
</dbReference>
<dbReference type="Proteomes" id="UP001208540">
    <property type="component" value="Unassembled WGS sequence"/>
</dbReference>
<reference evidence="3 5" key="1">
    <citation type="submission" date="2022-06" db="EMBL/GenBank/DDBJ databases">
        <title>Leptospira isolates from biofilms formed at urban environments.</title>
        <authorList>
            <person name="Ribeiro P.S."/>
            <person name="Sousa T."/>
            <person name="Carvalho N."/>
            <person name="Aburjaile F."/>
            <person name="Neves F."/>
            <person name="Oliveira D."/>
            <person name="Blanco L."/>
            <person name="Lima J."/>
            <person name="Costa F."/>
            <person name="Brenig B."/>
            <person name="Soares S."/>
            <person name="Ramos R."/>
            <person name="Goes-Neto A."/>
            <person name="Matiuzzi M."/>
            <person name="Azevedo V."/>
            <person name="Ristow P."/>
        </authorList>
    </citation>
    <scope>NUCLEOTIDE SEQUENCE</scope>
    <source>
        <strain evidence="2 5">VSF19</strain>
        <strain evidence="3">VSF20</strain>
    </source>
</reference>
<dbReference type="RefSeq" id="WP_100720522.1">
    <property type="nucleotide sequence ID" value="NZ_JAMQPL010000001.1"/>
</dbReference>
<dbReference type="Gene3D" id="2.30.30.40">
    <property type="entry name" value="SH3 Domains"/>
    <property type="match status" value="1"/>
</dbReference>
<protein>
    <submittedName>
        <fullName evidence="3">SH3 domain-containing protein</fullName>
    </submittedName>
</protein>
<gene>
    <name evidence="2" type="ORF">ND861_00040</name>
    <name evidence="3" type="ORF">ND862_00040</name>
</gene>
<feature type="domain" description="SH3b" evidence="1">
    <location>
        <begin position="202"/>
        <end position="261"/>
    </location>
</feature>
<sequence>MKLIVILFLVVSLLSGCSSDLKSQRQIEEEQIYLSEMNYLVESYVPLSKQMKQKKYPDTWIENLYFESTKYKVKINTSALEKRNMSATIAIKEILNIYEEGREKVFFFKNGLIFRIVYTEPVMPPDSPSYPGDYGLRFDFKNGKLETLGCYFQQKPCQEMIHLDPSGEVVKVTKEKAQCTKGCGHLVPYRIPGYYKIADHKVRVRKEPSVKSEIVAELNKDTPVEVIADSEVFEEIFPHYGTWGKVRLEDGREGYVYGAFLRAPGEIDVVSIREKAGEWKKKNGWKEK</sequence>
<evidence type="ECO:0000259" key="1">
    <source>
        <dbReference type="Pfam" id="PF08239"/>
    </source>
</evidence>
<evidence type="ECO:0000313" key="2">
    <source>
        <dbReference type="EMBL" id="MCW7524717.1"/>
    </source>
</evidence>
<comment type="caution">
    <text evidence="3">The sequence shown here is derived from an EMBL/GenBank/DDBJ whole genome shotgun (WGS) entry which is preliminary data.</text>
</comment>
<evidence type="ECO:0000313" key="5">
    <source>
        <dbReference type="Proteomes" id="UP001208912"/>
    </source>
</evidence>
<dbReference type="Proteomes" id="UP001208912">
    <property type="component" value="Unassembled WGS sequence"/>
</dbReference>
<dbReference type="EMBL" id="JAMQPL010000001">
    <property type="protein sequence ID" value="MCW7528584.1"/>
    <property type="molecule type" value="Genomic_DNA"/>
</dbReference>
<evidence type="ECO:0000313" key="4">
    <source>
        <dbReference type="Proteomes" id="UP001208540"/>
    </source>
</evidence>
<accession>A0AAW5VBW5</accession>
<proteinExistence type="predicted"/>
<dbReference type="PROSITE" id="PS51257">
    <property type="entry name" value="PROKAR_LIPOPROTEIN"/>
    <property type="match status" value="1"/>
</dbReference>
<dbReference type="AlphaFoldDB" id="A0AAW5VBW5"/>
<keyword evidence="5" id="KW-1185">Reference proteome</keyword>
<dbReference type="InterPro" id="IPR003646">
    <property type="entry name" value="SH3-like_bac-type"/>
</dbReference>